<keyword evidence="4" id="KW-0963">Cytoplasm</keyword>
<evidence type="ECO:0000256" key="3">
    <source>
        <dbReference type="ARBA" id="ARBA00012533"/>
    </source>
</evidence>
<dbReference type="OrthoDB" id="1723750at2759"/>
<dbReference type="PANTHER" id="PTHR14614">
    <property type="entry name" value="HEPATOCELLULAR CARCINOMA-ASSOCIATED ANTIGEN"/>
    <property type="match status" value="1"/>
</dbReference>
<dbReference type="EC" id="2.1.1.85" evidence="3"/>
<feature type="region of interest" description="Disordered" evidence="10">
    <location>
        <begin position="13"/>
        <end position="42"/>
    </location>
</feature>
<keyword evidence="6" id="KW-0808">Transferase</keyword>
<dbReference type="KEGG" id="zmk:HG535_0D02310"/>
<keyword evidence="8" id="KW-0539">Nucleus</keyword>
<accession>A0A7H9B1Z9</accession>
<evidence type="ECO:0000256" key="1">
    <source>
        <dbReference type="ARBA" id="ARBA00004123"/>
    </source>
</evidence>
<dbReference type="EMBL" id="CP058607">
    <property type="protein sequence ID" value="QLG72523.1"/>
    <property type="molecule type" value="Genomic_DNA"/>
</dbReference>
<evidence type="ECO:0000313" key="12">
    <source>
        <dbReference type="Proteomes" id="UP000509704"/>
    </source>
</evidence>
<evidence type="ECO:0000256" key="6">
    <source>
        <dbReference type="ARBA" id="ARBA00022679"/>
    </source>
</evidence>
<keyword evidence="12" id="KW-1185">Reference proteome</keyword>
<evidence type="ECO:0000256" key="4">
    <source>
        <dbReference type="ARBA" id="ARBA00022490"/>
    </source>
</evidence>
<evidence type="ECO:0000256" key="9">
    <source>
        <dbReference type="ARBA" id="ARBA00038126"/>
    </source>
</evidence>
<dbReference type="RefSeq" id="XP_037144251.1">
    <property type="nucleotide sequence ID" value="XM_037288356.1"/>
</dbReference>
<dbReference type="GO" id="GO:0005634">
    <property type="term" value="C:nucleus"/>
    <property type="evidence" value="ECO:0007669"/>
    <property type="project" value="UniProtKB-SubCell"/>
</dbReference>
<feature type="compositionally biased region" description="Polar residues" evidence="10">
    <location>
        <begin position="21"/>
        <end position="39"/>
    </location>
</feature>
<evidence type="ECO:0000256" key="7">
    <source>
        <dbReference type="ARBA" id="ARBA00022691"/>
    </source>
</evidence>
<evidence type="ECO:0000256" key="2">
    <source>
        <dbReference type="ARBA" id="ARBA00004496"/>
    </source>
</evidence>
<dbReference type="AlphaFoldDB" id="A0A7H9B1Z9"/>
<comment type="similarity">
    <text evidence="9">Belongs to the methyltransferase superfamily. METTL18 family.</text>
</comment>
<dbReference type="GeneID" id="59236247"/>
<sequence length="371" mass="41544">MSFSFGFNSNDLSDDELEGESQLSATNSAKYSSVSNNGNPLDEDRLKAADVLQPELVDLSDLLTSLNNVRISFEQFKTPKKHVTLYRRELFDVKHQLMSEVGDSDDPLQNVELDILLGETSEDLRKNVYEGGLKSWECSIDVVETISDEADLVNDFDCVLELGCGTSLPSEYIFQRYLQQSVTHGLRLILSDYNKSVLRLVTIPNLIITWAKTTLSNEQWNLLQQSGNSSDVTIQDDELLLTPTLLDAFYQDIQSRNISLVFISGTWGRFFNKIAESQIVVNTSLLLITSETIYQPENLPVVAETLIEMLLANLHKSKALIAAKDIYFGVGGSIVELEKYLNIAIKNRSIPLSLNTYKIDAGLKRSIVSLE</sequence>
<name>A0A7H9B1Z9_ZYGMR</name>
<evidence type="ECO:0000256" key="8">
    <source>
        <dbReference type="ARBA" id="ARBA00023242"/>
    </source>
</evidence>
<protein>
    <recommendedName>
        <fullName evidence="3">protein-histidine N-methyltransferase</fullName>
        <ecNumber evidence="3">2.1.1.85</ecNumber>
    </recommendedName>
</protein>
<reference evidence="11 12" key="1">
    <citation type="submission" date="2020-07" db="EMBL/GenBank/DDBJ databases">
        <title>The yeast mating-type switching endonuclease HO is a domesticated member of an unorthodox homing genetic element family.</title>
        <authorList>
            <person name="Coughlan A.Y."/>
            <person name="Lombardi L."/>
            <person name="Braun-Galleani S."/>
            <person name="Martos A.R."/>
            <person name="Galeote V."/>
            <person name="Bigey F."/>
            <person name="Dequin S."/>
            <person name="Byrne K.P."/>
            <person name="Wolfe K.H."/>
        </authorList>
    </citation>
    <scope>NUCLEOTIDE SEQUENCE [LARGE SCALE GENOMIC DNA]</scope>
    <source>
        <strain evidence="11 12">NRRL Y-6702</strain>
    </source>
</reference>
<dbReference type="GO" id="GO:0018064">
    <property type="term" value="F:protein-L-histidine N-tele-methyltransferase activity"/>
    <property type="evidence" value="ECO:0007669"/>
    <property type="project" value="UniProtKB-EC"/>
</dbReference>
<dbReference type="Gene3D" id="3.40.50.150">
    <property type="entry name" value="Vaccinia Virus protein VP39"/>
    <property type="match status" value="1"/>
</dbReference>
<dbReference type="InterPro" id="IPR019410">
    <property type="entry name" value="Methyltransf_16"/>
</dbReference>
<evidence type="ECO:0000256" key="5">
    <source>
        <dbReference type="ARBA" id="ARBA00022603"/>
    </source>
</evidence>
<keyword evidence="5" id="KW-0489">Methyltransferase</keyword>
<gene>
    <name evidence="11" type="ORF">HG535_0D02310</name>
</gene>
<keyword evidence="7" id="KW-0949">S-adenosyl-L-methionine</keyword>
<evidence type="ECO:0000313" key="11">
    <source>
        <dbReference type="EMBL" id="QLG72523.1"/>
    </source>
</evidence>
<comment type="subcellular location">
    <subcellularLocation>
        <location evidence="2">Cytoplasm</location>
    </subcellularLocation>
    <subcellularLocation>
        <location evidence="1">Nucleus</location>
    </subcellularLocation>
</comment>
<dbReference type="Proteomes" id="UP000509704">
    <property type="component" value="Chromosome 4"/>
</dbReference>
<dbReference type="InterPro" id="IPR029063">
    <property type="entry name" value="SAM-dependent_MTases_sf"/>
</dbReference>
<evidence type="ECO:0000256" key="10">
    <source>
        <dbReference type="SAM" id="MobiDB-lite"/>
    </source>
</evidence>
<dbReference type="GO" id="GO:0005737">
    <property type="term" value="C:cytoplasm"/>
    <property type="evidence" value="ECO:0007669"/>
    <property type="project" value="UniProtKB-SubCell"/>
</dbReference>
<dbReference type="PANTHER" id="PTHR14614:SF39">
    <property type="entry name" value="HISTIDINE PROTEIN METHYLTRANSFERASE 1 HOMOLOG"/>
    <property type="match status" value="1"/>
</dbReference>
<dbReference type="GO" id="GO:0032259">
    <property type="term" value="P:methylation"/>
    <property type="evidence" value="ECO:0007669"/>
    <property type="project" value="UniProtKB-KW"/>
</dbReference>
<organism evidence="11 12">
    <name type="scientific">Zygotorulaspora mrakii</name>
    <name type="common">Zygosaccharomyces mrakii</name>
    <dbReference type="NCBI Taxonomy" id="42260"/>
    <lineage>
        <taxon>Eukaryota</taxon>
        <taxon>Fungi</taxon>
        <taxon>Dikarya</taxon>
        <taxon>Ascomycota</taxon>
        <taxon>Saccharomycotina</taxon>
        <taxon>Saccharomycetes</taxon>
        <taxon>Saccharomycetales</taxon>
        <taxon>Saccharomycetaceae</taxon>
        <taxon>Zygotorulaspora</taxon>
    </lineage>
</organism>
<proteinExistence type="inferred from homology"/>